<name>A0A5B7FRG4_PORTR</name>
<reference evidence="2 3" key="1">
    <citation type="submission" date="2019-05" db="EMBL/GenBank/DDBJ databases">
        <title>Another draft genome of Portunus trituberculatus and its Hox gene families provides insights of decapod evolution.</title>
        <authorList>
            <person name="Jeong J.-H."/>
            <person name="Song I."/>
            <person name="Kim S."/>
            <person name="Choi T."/>
            <person name="Kim D."/>
            <person name="Ryu S."/>
            <person name="Kim W."/>
        </authorList>
    </citation>
    <scope>NUCLEOTIDE SEQUENCE [LARGE SCALE GENOMIC DNA]</scope>
    <source>
        <tissue evidence="2">Muscle</tissue>
    </source>
</reference>
<dbReference type="EMBL" id="VSRR010008036">
    <property type="protein sequence ID" value="MPC47975.1"/>
    <property type="molecule type" value="Genomic_DNA"/>
</dbReference>
<protein>
    <submittedName>
        <fullName evidence="2">Uncharacterized protein</fullName>
    </submittedName>
</protein>
<evidence type="ECO:0000256" key="1">
    <source>
        <dbReference type="SAM" id="MobiDB-lite"/>
    </source>
</evidence>
<accession>A0A5B7FRG4</accession>
<feature type="compositionally biased region" description="Basic residues" evidence="1">
    <location>
        <begin position="1"/>
        <end position="13"/>
    </location>
</feature>
<dbReference type="Proteomes" id="UP000324222">
    <property type="component" value="Unassembled WGS sequence"/>
</dbReference>
<dbReference type="AlphaFoldDB" id="A0A5B7FRG4"/>
<gene>
    <name evidence="2" type="ORF">E2C01_041736</name>
</gene>
<comment type="caution">
    <text evidence="2">The sequence shown here is derived from an EMBL/GenBank/DDBJ whole genome shotgun (WGS) entry which is preliminary data.</text>
</comment>
<evidence type="ECO:0000313" key="3">
    <source>
        <dbReference type="Proteomes" id="UP000324222"/>
    </source>
</evidence>
<organism evidence="2 3">
    <name type="scientific">Portunus trituberculatus</name>
    <name type="common">Swimming crab</name>
    <name type="synonym">Neptunus trituberculatus</name>
    <dbReference type="NCBI Taxonomy" id="210409"/>
    <lineage>
        <taxon>Eukaryota</taxon>
        <taxon>Metazoa</taxon>
        <taxon>Ecdysozoa</taxon>
        <taxon>Arthropoda</taxon>
        <taxon>Crustacea</taxon>
        <taxon>Multicrustacea</taxon>
        <taxon>Malacostraca</taxon>
        <taxon>Eumalacostraca</taxon>
        <taxon>Eucarida</taxon>
        <taxon>Decapoda</taxon>
        <taxon>Pleocyemata</taxon>
        <taxon>Brachyura</taxon>
        <taxon>Eubrachyura</taxon>
        <taxon>Portunoidea</taxon>
        <taxon>Portunidae</taxon>
        <taxon>Portuninae</taxon>
        <taxon>Portunus</taxon>
    </lineage>
</organism>
<feature type="region of interest" description="Disordered" evidence="1">
    <location>
        <begin position="1"/>
        <end position="63"/>
    </location>
</feature>
<keyword evidence="3" id="KW-1185">Reference proteome</keyword>
<feature type="compositionally biased region" description="Basic and acidic residues" evidence="1">
    <location>
        <begin position="31"/>
        <end position="40"/>
    </location>
</feature>
<sequence length="63" mass="7191">MSQRKRAQVRWKGHAMEQRILSNQDMTSETSLERGLEEPQRVPAGDFRKGGGGRRRPLTLEGI</sequence>
<feature type="compositionally biased region" description="Polar residues" evidence="1">
    <location>
        <begin position="20"/>
        <end position="30"/>
    </location>
</feature>
<proteinExistence type="predicted"/>
<evidence type="ECO:0000313" key="2">
    <source>
        <dbReference type="EMBL" id="MPC47975.1"/>
    </source>
</evidence>